<feature type="signal peptide" evidence="1">
    <location>
        <begin position="1"/>
        <end position="18"/>
    </location>
</feature>
<keyword evidence="3" id="KW-1185">Reference proteome</keyword>
<dbReference type="PANTHER" id="PTHR33681:SF4">
    <property type="entry name" value="OS12G0171100 PROTEIN"/>
    <property type="match status" value="1"/>
</dbReference>
<name>A0AAD4KL27_9EURO</name>
<dbReference type="InterPro" id="IPR013320">
    <property type="entry name" value="ConA-like_dom_sf"/>
</dbReference>
<keyword evidence="1" id="KW-0732">Signal</keyword>
<organism evidence="2 3">
    <name type="scientific">Talaromyces proteolyticus</name>
    <dbReference type="NCBI Taxonomy" id="1131652"/>
    <lineage>
        <taxon>Eukaryota</taxon>
        <taxon>Fungi</taxon>
        <taxon>Dikarya</taxon>
        <taxon>Ascomycota</taxon>
        <taxon>Pezizomycotina</taxon>
        <taxon>Eurotiomycetes</taxon>
        <taxon>Eurotiomycetidae</taxon>
        <taxon>Eurotiales</taxon>
        <taxon>Trichocomaceae</taxon>
        <taxon>Talaromyces</taxon>
        <taxon>Talaromyces sect. Bacilispori</taxon>
    </lineage>
</organism>
<evidence type="ECO:0000313" key="3">
    <source>
        <dbReference type="Proteomes" id="UP001201262"/>
    </source>
</evidence>
<reference evidence="2" key="1">
    <citation type="submission" date="2021-12" db="EMBL/GenBank/DDBJ databases">
        <title>Convergent genome expansion in fungi linked to evolution of root-endophyte symbiosis.</title>
        <authorList>
            <consortium name="DOE Joint Genome Institute"/>
            <person name="Ke Y.-H."/>
            <person name="Bonito G."/>
            <person name="Liao H.-L."/>
            <person name="Looney B."/>
            <person name="Rojas-Flechas A."/>
            <person name="Nash J."/>
            <person name="Hameed K."/>
            <person name="Schadt C."/>
            <person name="Martin F."/>
            <person name="Crous P.W."/>
            <person name="Miettinen O."/>
            <person name="Magnuson J.K."/>
            <person name="Labbe J."/>
            <person name="Jacobson D."/>
            <person name="Doktycz M.J."/>
            <person name="Veneault-Fourrey C."/>
            <person name="Kuo A."/>
            <person name="Mondo S."/>
            <person name="Calhoun S."/>
            <person name="Riley R."/>
            <person name="Ohm R."/>
            <person name="LaButti K."/>
            <person name="Andreopoulos B."/>
            <person name="Pangilinan J."/>
            <person name="Nolan M."/>
            <person name="Tritt A."/>
            <person name="Clum A."/>
            <person name="Lipzen A."/>
            <person name="Daum C."/>
            <person name="Barry K."/>
            <person name="Grigoriev I.V."/>
            <person name="Vilgalys R."/>
        </authorList>
    </citation>
    <scope>NUCLEOTIDE SEQUENCE</scope>
    <source>
        <strain evidence="2">PMI_201</strain>
    </source>
</reference>
<dbReference type="PANTHER" id="PTHR33681">
    <property type="entry name" value="BINDING PROTEIN, PUTATIVE, EXPRESSED-RELATED"/>
    <property type="match status" value="1"/>
</dbReference>
<accession>A0AAD4KL27</accession>
<dbReference type="AlphaFoldDB" id="A0AAD4KL27"/>
<evidence type="ECO:0008006" key="4">
    <source>
        <dbReference type="Google" id="ProtNLM"/>
    </source>
</evidence>
<evidence type="ECO:0000313" key="2">
    <source>
        <dbReference type="EMBL" id="KAH8690631.1"/>
    </source>
</evidence>
<dbReference type="RefSeq" id="XP_046066827.1">
    <property type="nucleotide sequence ID" value="XM_046217296.1"/>
</dbReference>
<protein>
    <recommendedName>
        <fullName evidence="4">Alginate lyase 2 domain-containing protein</fullName>
    </recommendedName>
</protein>
<proteinExistence type="predicted"/>
<sequence>MGFKHILVALSTATFALAASPVGTGTWTSVTASFDAQECAGGVVNGNTFKLPTSPNGSTSGSGCSNGHLRAERRYKNDYTSGVHQFGGQFQITSMTGNKISLKQTFNGDDGPYFIMGVKSNGDLYDVEGGATIASGVATVGTTVTINTIHDANNQLYDVYVNGKKTFSTSAPGGSFYDKCGAYTSDSGTGAITVIWSDVSFWTQ</sequence>
<comment type="caution">
    <text evidence="2">The sequence shown here is derived from an EMBL/GenBank/DDBJ whole genome shotgun (WGS) entry which is preliminary data.</text>
</comment>
<dbReference type="EMBL" id="JAJTJA010000013">
    <property type="protein sequence ID" value="KAH8690631.1"/>
    <property type="molecule type" value="Genomic_DNA"/>
</dbReference>
<feature type="chain" id="PRO_5042010406" description="Alginate lyase 2 domain-containing protein" evidence="1">
    <location>
        <begin position="19"/>
        <end position="204"/>
    </location>
</feature>
<gene>
    <name evidence="2" type="ORF">BGW36DRAFT_389088</name>
</gene>
<dbReference type="Proteomes" id="UP001201262">
    <property type="component" value="Unassembled WGS sequence"/>
</dbReference>
<dbReference type="SUPFAM" id="SSF49899">
    <property type="entry name" value="Concanavalin A-like lectins/glucanases"/>
    <property type="match status" value="1"/>
</dbReference>
<evidence type="ECO:0000256" key="1">
    <source>
        <dbReference type="SAM" id="SignalP"/>
    </source>
</evidence>
<dbReference type="GeneID" id="70247583"/>